<dbReference type="EMBL" id="CAAJGR010000052">
    <property type="protein sequence ID" value="VHO01876.1"/>
    <property type="molecule type" value="Genomic_DNA"/>
</dbReference>
<feature type="domain" description="Methyltransferase" evidence="1">
    <location>
        <begin position="162"/>
        <end position="299"/>
    </location>
</feature>
<dbReference type="GO" id="GO:0005737">
    <property type="term" value="C:cytoplasm"/>
    <property type="evidence" value="ECO:0007669"/>
    <property type="project" value="TreeGrafter"/>
</dbReference>
<name>A0A486XJJ6_9GAMM</name>
<dbReference type="GO" id="GO:0008168">
    <property type="term" value="F:methyltransferase activity"/>
    <property type="evidence" value="ECO:0007669"/>
    <property type="project" value="UniProtKB-KW"/>
</dbReference>
<dbReference type="SUPFAM" id="SSF53335">
    <property type="entry name" value="S-adenosyl-L-methionine-dependent methyltransferases"/>
    <property type="match status" value="1"/>
</dbReference>
<reference evidence="2" key="1">
    <citation type="submission" date="2019-04" db="EMBL/GenBank/DDBJ databases">
        <authorList>
            <person name="Brambilla D."/>
        </authorList>
    </citation>
    <scope>NUCLEOTIDE SEQUENCE</scope>
    <source>
        <strain evidence="2">BAL1</strain>
    </source>
</reference>
<keyword evidence="2" id="KW-0808">Transferase</keyword>
<dbReference type="Gene3D" id="3.40.50.150">
    <property type="entry name" value="Vaccinia Virus protein VP39"/>
    <property type="match status" value="1"/>
</dbReference>
<dbReference type="InterPro" id="IPR029063">
    <property type="entry name" value="SAM-dependent_MTases_sf"/>
</dbReference>
<organism evidence="2">
    <name type="scientific">Rheinheimera sp. BAL341</name>
    <dbReference type="NCBI Taxonomy" id="1708203"/>
    <lineage>
        <taxon>Bacteria</taxon>
        <taxon>Pseudomonadati</taxon>
        <taxon>Pseudomonadota</taxon>
        <taxon>Gammaproteobacteria</taxon>
        <taxon>Chromatiales</taxon>
        <taxon>Chromatiaceae</taxon>
        <taxon>Rheinheimera</taxon>
    </lineage>
</organism>
<evidence type="ECO:0000313" key="2">
    <source>
        <dbReference type="EMBL" id="VHO01876.1"/>
    </source>
</evidence>
<proteinExistence type="predicted"/>
<keyword evidence="2" id="KW-0489">Methyltransferase</keyword>
<dbReference type="PANTHER" id="PTHR13369">
    <property type="match status" value="1"/>
</dbReference>
<dbReference type="EC" id="2.1.1.-" evidence="2"/>
<dbReference type="Pfam" id="PF13679">
    <property type="entry name" value="Methyltransf_32"/>
    <property type="match status" value="1"/>
</dbReference>
<sequence length="395" mass="44412">MSAKMPEPAELAAFYQFLHTSISGQHLHKLVLSKYQGDEPLKQLLIRPVELKQQLLLSFTFKYQTNDVSRNVTPSDALQEIKALLGTHFKAANLFTAEQEAQLSISKKGKVLYRLVKSNTVIAPVNTSHNREKQRYLDLQRPFLQQLGITDAQQQLIPAMSRKWKQINKFIEIFAGAVEQTGLSQRKQLHVADFGSGKAYLTFAVHDYLRNSLQLDAKVTGVELRQNLVDLCNRTAENLALDGIAFEQGDVKHFKARGINVMIALHACDTATDYAIHMGIATGADIIMCSPCCHKQLRPQITMPAVLAPMLVHGIHLGQEAEMVTDSLRALLLEAHGYDTKVFEFISLEHTSKNKMILATKRQQTRDNSKILQQIADIKQFYGIKQHCLESLLQA</sequence>
<dbReference type="AlphaFoldDB" id="A0A486XJJ6"/>
<accession>A0A486XJJ6</accession>
<dbReference type="InterPro" id="IPR025714">
    <property type="entry name" value="Methyltranfer_dom"/>
</dbReference>
<protein>
    <submittedName>
        <fullName evidence="2">Methyltransferase</fullName>
        <ecNumber evidence="2">2.1.1.-</ecNumber>
    </submittedName>
</protein>
<dbReference type="PANTHER" id="PTHR13369:SF3">
    <property type="entry name" value="METHYLTRANSFERASE DOMAIN-CONTAINING PROTEIN"/>
    <property type="match status" value="1"/>
</dbReference>
<dbReference type="GO" id="GO:0032259">
    <property type="term" value="P:methylation"/>
    <property type="evidence" value="ECO:0007669"/>
    <property type="project" value="UniProtKB-KW"/>
</dbReference>
<gene>
    <name evidence="2" type="ORF">BAL341_452</name>
</gene>
<evidence type="ECO:0000259" key="1">
    <source>
        <dbReference type="Pfam" id="PF13679"/>
    </source>
</evidence>